<dbReference type="Proteomes" id="UP001301728">
    <property type="component" value="Unassembled WGS sequence"/>
</dbReference>
<dbReference type="RefSeq" id="WP_323220177.1">
    <property type="nucleotide sequence ID" value="NZ_JAYGHT010000001.1"/>
</dbReference>
<evidence type="ECO:0000313" key="3">
    <source>
        <dbReference type="Proteomes" id="UP001301728"/>
    </source>
</evidence>
<evidence type="ECO:0000313" key="2">
    <source>
        <dbReference type="EMBL" id="MEA5517426.1"/>
    </source>
</evidence>
<proteinExistence type="predicted"/>
<keyword evidence="1" id="KW-0472">Membrane</keyword>
<keyword evidence="3" id="KW-1185">Reference proteome</keyword>
<gene>
    <name evidence="2" type="ORF">VB854_00535</name>
</gene>
<keyword evidence="1" id="KW-0812">Transmembrane</keyword>
<keyword evidence="1" id="KW-1133">Transmembrane helix</keyword>
<comment type="caution">
    <text evidence="2">The sequence shown here is derived from an EMBL/GenBank/DDBJ whole genome shotgun (WGS) entry which is preliminary data.</text>
</comment>
<feature type="transmembrane region" description="Helical" evidence="1">
    <location>
        <begin position="20"/>
        <end position="37"/>
    </location>
</feature>
<name>A0ABU5TR99_9CYAN</name>
<sequence length="263" mass="29967">MIRFIKKAVQDLSSGRNIEYYITLAFIFIILALDIFNLASPDILTNITLAVLALVVSTSLSTRESLEELSNKLTQTQSADDFFWTAKRSIEPDLSKAKYIGIAGAILSRTLRDYSATLEERLRVGSTVRIILMDPMSTAPDQAVLRSKGVSNRQFYIDLLRPNLERIRMLASSSDKIELGLLPYKPAFGIIVIDPDETYGRIIVEIYPHHSDSFAPTFELNPSRDPHWYKHFREQFDSLWKGCGQRHFSAEEIHQLLEEVQSI</sequence>
<protein>
    <submittedName>
        <fullName evidence="2">Uncharacterized protein</fullName>
    </submittedName>
</protein>
<organism evidence="2 3">
    <name type="scientific">Limnoraphis robusta CCNP1315</name>
    <dbReference type="NCBI Taxonomy" id="3110306"/>
    <lineage>
        <taxon>Bacteria</taxon>
        <taxon>Bacillati</taxon>
        <taxon>Cyanobacteriota</taxon>
        <taxon>Cyanophyceae</taxon>
        <taxon>Oscillatoriophycideae</taxon>
        <taxon>Oscillatoriales</taxon>
        <taxon>Sirenicapillariaceae</taxon>
        <taxon>Limnoraphis</taxon>
    </lineage>
</organism>
<dbReference type="EMBL" id="JAYGHT010000001">
    <property type="protein sequence ID" value="MEA5517426.1"/>
    <property type="molecule type" value="Genomic_DNA"/>
</dbReference>
<evidence type="ECO:0000256" key="1">
    <source>
        <dbReference type="SAM" id="Phobius"/>
    </source>
</evidence>
<accession>A0ABU5TR99</accession>
<reference evidence="2 3" key="1">
    <citation type="submission" date="2023-12" db="EMBL/GenBank/DDBJ databases">
        <title>Baltic Sea Cyanobacteria.</title>
        <authorList>
            <person name="Delbaje E."/>
            <person name="Fewer D.P."/>
            <person name="Shishido T.K."/>
        </authorList>
    </citation>
    <scope>NUCLEOTIDE SEQUENCE [LARGE SCALE GENOMIC DNA]</scope>
    <source>
        <strain evidence="2 3">CCNP 1315</strain>
    </source>
</reference>